<organism evidence="1 2">
    <name type="scientific">Alkalimonas amylolytica</name>
    <dbReference type="NCBI Taxonomy" id="152573"/>
    <lineage>
        <taxon>Bacteria</taxon>
        <taxon>Pseudomonadati</taxon>
        <taxon>Pseudomonadota</taxon>
        <taxon>Gammaproteobacteria</taxon>
        <taxon>Alkalimonas</taxon>
    </lineage>
</organism>
<evidence type="ECO:0000313" key="1">
    <source>
        <dbReference type="EMBL" id="SEA01778.1"/>
    </source>
</evidence>
<dbReference type="EMBL" id="FNRM01000001">
    <property type="protein sequence ID" value="SEA01778.1"/>
    <property type="molecule type" value="Genomic_DNA"/>
</dbReference>
<accession>A0A1H3XTD4</accession>
<reference evidence="1 2" key="1">
    <citation type="submission" date="2016-10" db="EMBL/GenBank/DDBJ databases">
        <authorList>
            <person name="de Groot N.N."/>
        </authorList>
    </citation>
    <scope>NUCLEOTIDE SEQUENCE [LARGE SCALE GENOMIC DNA]</scope>
    <source>
        <strain evidence="1 2">CGMCC 1.3430</strain>
    </source>
</reference>
<sequence>MKITLLSLTCAALLAGCVTVTNSKGERYELTRDGLNPIGPTNTNRYAQAKFCTGQVGLEQVQTNPQFTDGAYVGYYNEHNNVGISLDEFINAKTARMNEFDRSRSERAYLEYYNERQYIREYHLTGFAELGEYDFDKETFHLHFYNRYEIDLGAMGEHTFWLQLEKFAELNVPTKHAEDFLKQFTKKRPGQYEIDPSLSVALGGRSNQQANSNRRVRYYASFSQAEMQDSELHFQPTKVIIENIVGDCSYALPQTKN</sequence>
<evidence type="ECO:0008006" key="3">
    <source>
        <dbReference type="Google" id="ProtNLM"/>
    </source>
</evidence>
<dbReference type="PROSITE" id="PS51257">
    <property type="entry name" value="PROKAR_LIPOPROTEIN"/>
    <property type="match status" value="1"/>
</dbReference>
<protein>
    <recommendedName>
        <fullName evidence="3">Lipoprotein</fullName>
    </recommendedName>
</protein>
<dbReference type="RefSeq" id="WP_091338523.1">
    <property type="nucleotide sequence ID" value="NZ_FNRM01000001.1"/>
</dbReference>
<keyword evidence="2" id="KW-1185">Reference proteome</keyword>
<evidence type="ECO:0000313" key="2">
    <source>
        <dbReference type="Proteomes" id="UP000198773"/>
    </source>
</evidence>
<name>A0A1H3XTD4_ALKAM</name>
<dbReference type="STRING" id="152573.SAMN04488051_101353"/>
<dbReference type="Proteomes" id="UP000198773">
    <property type="component" value="Unassembled WGS sequence"/>
</dbReference>
<dbReference type="AlphaFoldDB" id="A0A1H3XTD4"/>
<gene>
    <name evidence="1" type="ORF">SAMN04488051_101353</name>
</gene>
<dbReference type="OrthoDB" id="9834256at2"/>
<proteinExistence type="predicted"/>